<dbReference type="HOGENOM" id="CLU_039703_0_0_2"/>
<dbReference type="RefSeq" id="WP_014026890.1">
    <property type="nucleotide sequence ID" value="NC_015931.1"/>
</dbReference>
<dbReference type="Pfam" id="PF04894">
    <property type="entry name" value="Nre_N"/>
    <property type="match status" value="1"/>
</dbReference>
<dbReference type="EMBL" id="CP002838">
    <property type="protein sequence ID" value="AEM39213.1"/>
    <property type="molecule type" value="Genomic_DNA"/>
</dbReference>
<gene>
    <name evidence="4" type="ordered locus">Pyrfu_1355</name>
</gene>
<evidence type="ECO:0000256" key="1">
    <source>
        <dbReference type="HAMAP-Rule" id="MF_02096"/>
    </source>
</evidence>
<protein>
    <recommendedName>
        <fullName evidence="1">DNA repair protein</fullName>
    </recommendedName>
</protein>
<feature type="domain" description="Archaeal Nre N-terminal" evidence="2">
    <location>
        <begin position="20"/>
        <end position="291"/>
    </location>
</feature>
<keyword evidence="1" id="KW-0234">DNA repair</keyword>
<evidence type="ECO:0000259" key="2">
    <source>
        <dbReference type="Pfam" id="PF04894"/>
    </source>
</evidence>
<dbReference type="InParanoid" id="G0EGR5"/>
<dbReference type="Pfam" id="PF04895">
    <property type="entry name" value="Nre_C"/>
    <property type="match status" value="1"/>
</dbReference>
<dbReference type="GO" id="GO:0006281">
    <property type="term" value="P:DNA repair"/>
    <property type="evidence" value="ECO:0007669"/>
    <property type="project" value="UniProtKB-UniRule"/>
</dbReference>
<dbReference type="InterPro" id="IPR006979">
    <property type="entry name" value="Nre_C"/>
</dbReference>
<dbReference type="GeneID" id="11138540"/>
<keyword evidence="5" id="KW-1185">Reference proteome</keyword>
<comment type="function">
    <text evidence="1">Involved in DNA damage repair.</text>
</comment>
<accession>G0EGR5</accession>
<dbReference type="STRING" id="694429.Pyrfu_1355"/>
<comment type="similarity">
    <text evidence="1">Belongs to the Nre family.</text>
</comment>
<dbReference type="AlphaFoldDB" id="G0EGR5"/>
<organism evidence="4 5">
    <name type="scientific">Pyrolobus fumarii (strain DSM 11204 / 1A)</name>
    <dbReference type="NCBI Taxonomy" id="694429"/>
    <lineage>
        <taxon>Archaea</taxon>
        <taxon>Thermoproteota</taxon>
        <taxon>Thermoprotei</taxon>
        <taxon>Desulfurococcales</taxon>
        <taxon>Pyrodictiaceae</taxon>
        <taxon>Pyrolobus</taxon>
    </lineage>
</organism>
<comment type="caution">
    <text evidence="1">Lacks conserved residue(s) required for the propagation of feature annotation.</text>
</comment>
<evidence type="ECO:0000313" key="5">
    <source>
        <dbReference type="Proteomes" id="UP000001037"/>
    </source>
</evidence>
<evidence type="ECO:0000313" key="4">
    <source>
        <dbReference type="EMBL" id="AEM39213.1"/>
    </source>
</evidence>
<dbReference type="KEGG" id="pfm:Pyrfu_1355"/>
<dbReference type="Proteomes" id="UP000001037">
    <property type="component" value="Chromosome"/>
</dbReference>
<dbReference type="OrthoDB" id="6609at2157"/>
<keyword evidence="1" id="KW-0227">DNA damage</keyword>
<dbReference type="InterPro" id="IPR033167">
    <property type="entry name" value="Nre"/>
</dbReference>
<reference evidence="4 5" key="1">
    <citation type="journal article" date="2011" name="Stand. Genomic Sci.">
        <title>Complete genome sequence of the hyperthermophilic chemolithoautotroph Pyrolobus fumarii type strain (1A).</title>
        <authorList>
            <person name="Anderson I."/>
            <person name="Goker M."/>
            <person name="Nolan M."/>
            <person name="Lucas S."/>
            <person name="Hammon N."/>
            <person name="Deshpande S."/>
            <person name="Cheng J.F."/>
            <person name="Tapia R."/>
            <person name="Han C."/>
            <person name="Goodwin L."/>
            <person name="Pitluck S."/>
            <person name="Huntemann M."/>
            <person name="Liolios K."/>
            <person name="Ivanova N."/>
            <person name="Pagani I."/>
            <person name="Mavromatis K."/>
            <person name="Ovchinikova G."/>
            <person name="Pati A."/>
            <person name="Chen A."/>
            <person name="Palaniappan K."/>
            <person name="Land M."/>
            <person name="Hauser L."/>
            <person name="Brambilla E.M."/>
            <person name="Huber H."/>
            <person name="Yasawong M."/>
            <person name="Rohde M."/>
            <person name="Spring S."/>
            <person name="Abt B."/>
            <person name="Sikorski J."/>
            <person name="Wirth R."/>
            <person name="Detter J.C."/>
            <person name="Woyke T."/>
            <person name="Bristow J."/>
            <person name="Eisen J.A."/>
            <person name="Markowitz V."/>
            <person name="Hugenholtz P."/>
            <person name="Kyrpides N.C."/>
            <person name="Klenk H.P."/>
            <person name="Lapidus A."/>
        </authorList>
    </citation>
    <scope>NUCLEOTIDE SEQUENCE [LARGE SCALE GENOMIC DNA]</scope>
    <source>
        <strain evidence="5">DSM 11204 / 1A</strain>
    </source>
</reference>
<dbReference type="PANTHER" id="PTHR38136:SF3">
    <property type="entry name" value="DNA REPAIR PROTEIN"/>
    <property type="match status" value="1"/>
</dbReference>
<sequence>MPGGKVPAALCARCKGYKRLCGLPQCPILARFRAQVFAVAKITSGDVVEGDTPPSLVVGEEGYPRVPVLYQVPPGEQGDSAKWHDDPVDWAGKRVKLDVILELRSRLVGGVERLDVRQPWVLYEKEIGLAAVSETPVSSEVLLARRPVPRLVFDGMTAPQGPAAPAREIRVTGNPKPPRKIEKLVFDDAPAADGVWEAYRAGVDYYALIRAFSAGFIGRLRSRRLVPTRWAITAVDSIIGSRLRSLIATGNELGQVELYKAYYLGNRFIVILAPGPLRVEMIEVWHPSTPWVRSGGPVAIRVWERPSGQPSEMDGGFMAARLAILEALAARRRKGYALVIREILPEYYAPVGNWHIRETLRRALQGKPQATFSSINEALSEALRMVDAKKAVEAKLRLVRRGAAAQQTLDKWLKG</sequence>
<dbReference type="InterPro" id="IPR006978">
    <property type="entry name" value="Nre_N"/>
</dbReference>
<dbReference type="HAMAP" id="MF_02096">
    <property type="entry name" value="Nre"/>
    <property type="match status" value="1"/>
</dbReference>
<proteinExistence type="inferred from homology"/>
<dbReference type="eggNOG" id="arCOG04269">
    <property type="taxonomic scope" value="Archaea"/>
</dbReference>
<evidence type="ECO:0000259" key="3">
    <source>
        <dbReference type="Pfam" id="PF04895"/>
    </source>
</evidence>
<feature type="domain" description="Archaeal Nre C-terminal" evidence="3">
    <location>
        <begin position="310"/>
        <end position="412"/>
    </location>
</feature>
<dbReference type="PANTHER" id="PTHR38136">
    <property type="entry name" value="DNA REPAIR PROTEIN"/>
    <property type="match status" value="1"/>
</dbReference>
<name>G0EGR5_PYRF1</name>